<dbReference type="PANTHER" id="PTHR11017">
    <property type="entry name" value="LEUCINE-RICH REPEAT-CONTAINING PROTEIN"/>
    <property type="match status" value="1"/>
</dbReference>
<dbReference type="Proteomes" id="UP001189624">
    <property type="component" value="Chromosome 3"/>
</dbReference>
<evidence type="ECO:0000256" key="1">
    <source>
        <dbReference type="ARBA" id="ARBA00022737"/>
    </source>
</evidence>
<dbReference type="InterPro" id="IPR035897">
    <property type="entry name" value="Toll_tir_struct_dom_sf"/>
</dbReference>
<dbReference type="InterPro" id="IPR000157">
    <property type="entry name" value="TIR_dom"/>
</dbReference>
<dbReference type="SMART" id="SM00255">
    <property type="entry name" value="TIR"/>
    <property type="match status" value="1"/>
</dbReference>
<accession>A0AA86VK43</accession>
<dbReference type="PANTHER" id="PTHR11017:SF479">
    <property type="entry name" value="DISEASE RESISTANCE PROTEIN (TIR-NBS-LRR CLASS) FAMILY"/>
    <property type="match status" value="1"/>
</dbReference>
<keyword evidence="2" id="KW-0611">Plant defense</keyword>
<evidence type="ECO:0000256" key="3">
    <source>
        <dbReference type="ARBA" id="ARBA00023027"/>
    </source>
</evidence>
<dbReference type="SUPFAM" id="SSF46785">
    <property type="entry name" value="Winged helix' DNA-binding domain"/>
    <property type="match status" value="1"/>
</dbReference>
<dbReference type="InterPro" id="IPR044974">
    <property type="entry name" value="Disease_R_plants"/>
</dbReference>
<dbReference type="InterPro" id="IPR036390">
    <property type="entry name" value="WH_DNA-bd_sf"/>
</dbReference>
<dbReference type="EMBL" id="OY731400">
    <property type="protein sequence ID" value="CAJ1942239.1"/>
    <property type="molecule type" value="Genomic_DNA"/>
</dbReference>
<organism evidence="5 6">
    <name type="scientific">Sphenostylis stenocarpa</name>
    <dbReference type="NCBI Taxonomy" id="92480"/>
    <lineage>
        <taxon>Eukaryota</taxon>
        <taxon>Viridiplantae</taxon>
        <taxon>Streptophyta</taxon>
        <taxon>Embryophyta</taxon>
        <taxon>Tracheophyta</taxon>
        <taxon>Spermatophyta</taxon>
        <taxon>Magnoliopsida</taxon>
        <taxon>eudicotyledons</taxon>
        <taxon>Gunneridae</taxon>
        <taxon>Pentapetalae</taxon>
        <taxon>rosids</taxon>
        <taxon>fabids</taxon>
        <taxon>Fabales</taxon>
        <taxon>Fabaceae</taxon>
        <taxon>Papilionoideae</taxon>
        <taxon>50 kb inversion clade</taxon>
        <taxon>NPAAA clade</taxon>
        <taxon>indigoferoid/millettioid clade</taxon>
        <taxon>Phaseoleae</taxon>
        <taxon>Sphenostylis</taxon>
    </lineage>
</organism>
<keyword evidence="6" id="KW-1185">Reference proteome</keyword>
<evidence type="ECO:0000256" key="2">
    <source>
        <dbReference type="ARBA" id="ARBA00022821"/>
    </source>
</evidence>
<keyword evidence="3" id="KW-0520">NAD</keyword>
<dbReference type="FunFam" id="3.40.50.10140:FF:000007">
    <property type="entry name" value="Disease resistance protein (TIR-NBS-LRR class)"/>
    <property type="match status" value="1"/>
</dbReference>
<dbReference type="Pfam" id="PF01582">
    <property type="entry name" value="TIR"/>
    <property type="match status" value="1"/>
</dbReference>
<sequence length="360" mass="41359">MASRSSCHAIKHDVFISFRGTDVRKGLLSHLRKELRRRQIDVYVDERLERGDEILPSLLRAIEESQISLIIFSKDYASSKCCLEELAKIIDCKQTNKQIVLSVFFNVDPSDVRNQQGDYGDAFAQHEEKLKDNGKVQRWRSALRKAGRLSGFHYPTNFEDESDLIDKIVEDIAEKLSKFYPSETYGLVAIDQHIEKIQSLLMRESNEVMLVGLWGMGGIGEDKDYVISQLDAWGFHGASGIEVLQKKALITISNDNRIQMHDLIRQMGCEIVRQESIKYPGRRSRLWDSEEVYDVLRHNLGTDEVEAMKIDLSQFTDLPLRVDTLKNMPGLRFLKLYYPLHIELSMPPSRVKAMLLVLGL</sequence>
<dbReference type="GO" id="GO:0007165">
    <property type="term" value="P:signal transduction"/>
    <property type="evidence" value="ECO:0007669"/>
    <property type="project" value="InterPro"/>
</dbReference>
<dbReference type="GO" id="GO:0006952">
    <property type="term" value="P:defense response"/>
    <property type="evidence" value="ECO:0007669"/>
    <property type="project" value="UniProtKB-KW"/>
</dbReference>
<keyword evidence="1" id="KW-0677">Repeat</keyword>
<reference evidence="5" key="1">
    <citation type="submission" date="2023-10" db="EMBL/GenBank/DDBJ databases">
        <authorList>
            <person name="Domelevo Entfellner J.-B."/>
        </authorList>
    </citation>
    <scope>NUCLEOTIDE SEQUENCE</scope>
</reference>
<dbReference type="Gene3D" id="3.40.50.10140">
    <property type="entry name" value="Toll/interleukin-1 receptor homology (TIR) domain"/>
    <property type="match status" value="1"/>
</dbReference>
<feature type="domain" description="TIR" evidence="4">
    <location>
        <begin position="10"/>
        <end position="176"/>
    </location>
</feature>
<evidence type="ECO:0000313" key="5">
    <source>
        <dbReference type="EMBL" id="CAJ1942239.1"/>
    </source>
</evidence>
<proteinExistence type="predicted"/>
<dbReference type="InterPro" id="IPR058192">
    <property type="entry name" value="WHD_ROQ1-like"/>
</dbReference>
<protein>
    <recommendedName>
        <fullName evidence="4">TIR domain-containing protein</fullName>
    </recommendedName>
</protein>
<name>A0AA86VK43_9FABA</name>
<gene>
    <name evidence="5" type="ORF">AYBTSS11_LOCUS10735</name>
</gene>
<evidence type="ECO:0000259" key="4">
    <source>
        <dbReference type="PROSITE" id="PS50104"/>
    </source>
</evidence>
<dbReference type="PROSITE" id="PS50104">
    <property type="entry name" value="TIR"/>
    <property type="match status" value="1"/>
</dbReference>
<dbReference type="SUPFAM" id="SSF52200">
    <property type="entry name" value="Toll/Interleukin receptor TIR domain"/>
    <property type="match status" value="1"/>
</dbReference>
<dbReference type="Gramene" id="rna-AYBTSS11_LOCUS10735">
    <property type="protein sequence ID" value="CAJ1942239.1"/>
    <property type="gene ID" value="gene-AYBTSS11_LOCUS10735"/>
</dbReference>
<evidence type="ECO:0000313" key="6">
    <source>
        <dbReference type="Proteomes" id="UP001189624"/>
    </source>
</evidence>
<dbReference type="AlphaFoldDB" id="A0AA86VK43"/>
<dbReference type="Pfam" id="PF23282">
    <property type="entry name" value="WHD_ROQ1"/>
    <property type="match status" value="1"/>
</dbReference>